<keyword evidence="3" id="KW-1185">Reference proteome</keyword>
<organism evidence="2 3">
    <name type="scientific">Vibrio renipiscarius</name>
    <dbReference type="NCBI Taxonomy" id="1461322"/>
    <lineage>
        <taxon>Bacteria</taxon>
        <taxon>Pseudomonadati</taxon>
        <taxon>Pseudomonadota</taxon>
        <taxon>Gammaproteobacteria</taxon>
        <taxon>Vibrionales</taxon>
        <taxon>Vibrionaceae</taxon>
        <taxon>Vibrio</taxon>
    </lineage>
</organism>
<dbReference type="Pfam" id="PF07383">
    <property type="entry name" value="DUF1496"/>
    <property type="match status" value="1"/>
</dbReference>
<evidence type="ECO:0000313" key="2">
    <source>
        <dbReference type="EMBL" id="KII82117.1"/>
    </source>
</evidence>
<feature type="chain" id="PRO_5009758944" description="DUF1496 domain-containing protein" evidence="1">
    <location>
        <begin position="18"/>
        <end position="100"/>
    </location>
</feature>
<feature type="signal peptide" evidence="1">
    <location>
        <begin position="1"/>
        <end position="17"/>
    </location>
</feature>
<dbReference type="EMBL" id="JTKH01000003">
    <property type="protein sequence ID" value="KII82117.1"/>
    <property type="molecule type" value="Genomic_DNA"/>
</dbReference>
<accession>A0A0C2NHM5</accession>
<dbReference type="Proteomes" id="UP000031672">
    <property type="component" value="Unassembled WGS sequence"/>
</dbReference>
<evidence type="ECO:0000256" key="1">
    <source>
        <dbReference type="SAM" id="SignalP"/>
    </source>
</evidence>
<reference evidence="2 3" key="1">
    <citation type="submission" date="2014-11" db="EMBL/GenBank/DDBJ databases">
        <title>Draft Genome Sequence of Vibrio piscirenalis strains CECT 8603T and CECT 8604, two marine Gammaproteobacterium isolated from cultured gilthead sea bream (Sparus aurata).</title>
        <authorList>
            <person name="Arahal D.R."/>
            <person name="Rodrigo-Torres L."/>
            <person name="Lucena T."/>
            <person name="Pujalte M.J."/>
        </authorList>
    </citation>
    <scope>NUCLEOTIDE SEQUENCE [LARGE SCALE GENOMIC DNA]</scope>
    <source>
        <strain evidence="2 3">DCR 1-4-2</strain>
    </source>
</reference>
<keyword evidence="1" id="KW-0732">Signal</keyword>
<comment type="caution">
    <text evidence="2">The sequence shown here is derived from an EMBL/GenBank/DDBJ whole genome shotgun (WGS) entry which is preliminary data.</text>
</comment>
<gene>
    <name evidence="2" type="ORF">OJ16_02215</name>
</gene>
<protein>
    <recommendedName>
        <fullName evidence="4">DUF1496 domain-containing protein</fullName>
    </recommendedName>
</protein>
<name>A0A0C2P6U4_9VIBR</name>
<dbReference type="AlphaFoldDB" id="A0A0C2P6U4"/>
<dbReference type="InterPro" id="IPR009971">
    <property type="entry name" value="DUF1496"/>
</dbReference>
<sequence>MPLCFFFVLYTFSIAQASASSEIKRYSTPSKAAVIVDGSALNQRVCYYQDHAYSLGAVIEVGNTIIRCGEANEFETNGHLKWVTLPATPHQRKDKHQDPS</sequence>
<evidence type="ECO:0000313" key="3">
    <source>
        <dbReference type="Proteomes" id="UP000031672"/>
    </source>
</evidence>
<proteinExistence type="predicted"/>
<accession>A0A0C2P6U4</accession>
<dbReference type="STRING" id="1461322.OJ16_02215"/>
<evidence type="ECO:0008006" key="4">
    <source>
        <dbReference type="Google" id="ProtNLM"/>
    </source>
</evidence>